<feature type="domain" description="GPI inositol-deacylase winged helix" evidence="1">
    <location>
        <begin position="24"/>
        <end position="97"/>
    </location>
</feature>
<reference evidence="2" key="2">
    <citation type="submission" date="2023-05" db="EMBL/GenBank/DDBJ databases">
        <authorList>
            <consortium name="Lawrence Berkeley National Laboratory"/>
            <person name="Steindorff A."/>
            <person name="Hensen N."/>
            <person name="Bonometti L."/>
            <person name="Westerberg I."/>
            <person name="Brannstrom I.O."/>
            <person name="Guillou S."/>
            <person name="Cros-Aarteil S."/>
            <person name="Calhoun S."/>
            <person name="Haridas S."/>
            <person name="Kuo A."/>
            <person name="Mondo S."/>
            <person name="Pangilinan J."/>
            <person name="Riley R."/>
            <person name="Labutti K."/>
            <person name="Andreopoulos B."/>
            <person name="Lipzen A."/>
            <person name="Chen C."/>
            <person name="Yanf M."/>
            <person name="Daum C."/>
            <person name="Ng V."/>
            <person name="Clum A."/>
            <person name="Ohm R."/>
            <person name="Martin F."/>
            <person name="Silar P."/>
            <person name="Natvig D."/>
            <person name="Lalanne C."/>
            <person name="Gautier V."/>
            <person name="Ament-Velasquez S.L."/>
            <person name="Kruys A."/>
            <person name="Hutchinson M.I."/>
            <person name="Powell A.J."/>
            <person name="Barry K."/>
            <person name="Miller A.N."/>
            <person name="Grigoriev I.V."/>
            <person name="Debuchy R."/>
            <person name="Gladieux P."/>
            <person name="Thoren M.H."/>
            <person name="Johannesson H."/>
        </authorList>
    </citation>
    <scope>NUCLEOTIDE SEQUENCE</scope>
    <source>
        <strain evidence="2">CBS 532.94</strain>
    </source>
</reference>
<keyword evidence="3" id="KW-1185">Reference proteome</keyword>
<comment type="caution">
    <text evidence="2">The sequence shown here is derived from an EMBL/GenBank/DDBJ whole genome shotgun (WGS) entry which is preliminary data.</text>
</comment>
<protein>
    <recommendedName>
        <fullName evidence="1">GPI inositol-deacylase winged helix domain-containing protein</fullName>
    </recommendedName>
</protein>
<organism evidence="2 3">
    <name type="scientific">Achaetomium macrosporum</name>
    <dbReference type="NCBI Taxonomy" id="79813"/>
    <lineage>
        <taxon>Eukaryota</taxon>
        <taxon>Fungi</taxon>
        <taxon>Dikarya</taxon>
        <taxon>Ascomycota</taxon>
        <taxon>Pezizomycotina</taxon>
        <taxon>Sordariomycetes</taxon>
        <taxon>Sordariomycetidae</taxon>
        <taxon>Sordariales</taxon>
        <taxon>Chaetomiaceae</taxon>
        <taxon>Achaetomium</taxon>
    </lineage>
</organism>
<accession>A0AAN7C112</accession>
<dbReference type="Pfam" id="PF22939">
    <property type="entry name" value="WHD_GPIID"/>
    <property type="match status" value="1"/>
</dbReference>
<dbReference type="EMBL" id="MU860580">
    <property type="protein sequence ID" value="KAK4233349.1"/>
    <property type="molecule type" value="Genomic_DNA"/>
</dbReference>
<dbReference type="PANTHER" id="PTHR10039:SF16">
    <property type="entry name" value="GPI INOSITOL-DEACYLASE"/>
    <property type="match status" value="1"/>
</dbReference>
<dbReference type="PANTHER" id="PTHR10039">
    <property type="entry name" value="AMELOGENIN"/>
    <property type="match status" value="1"/>
</dbReference>
<proteinExistence type="predicted"/>
<evidence type="ECO:0000313" key="3">
    <source>
        <dbReference type="Proteomes" id="UP001303760"/>
    </source>
</evidence>
<evidence type="ECO:0000259" key="1">
    <source>
        <dbReference type="Pfam" id="PF22939"/>
    </source>
</evidence>
<dbReference type="AlphaFoldDB" id="A0AAN7C112"/>
<sequence length="166" mass="18833">KTLNQAYEATWRRLQEGQDKRDFELASQVLAWISHAPRPMTQTELQHALVISEGTHTVNAEDERPIDWVITICVGFIVYNGKSIRILHATAKGFLTQRFDNNVVRLREMAWACIDYLAASRFQTPPCKNDDELNSRLEPISSWNCEVKAECKGGGCESSRDGHEIA</sequence>
<dbReference type="InterPro" id="IPR054471">
    <property type="entry name" value="GPIID_WHD"/>
</dbReference>
<feature type="non-terminal residue" evidence="2">
    <location>
        <position position="1"/>
    </location>
</feature>
<dbReference type="Proteomes" id="UP001303760">
    <property type="component" value="Unassembled WGS sequence"/>
</dbReference>
<name>A0AAN7C112_9PEZI</name>
<reference evidence="2" key="1">
    <citation type="journal article" date="2023" name="Mol. Phylogenet. Evol.">
        <title>Genome-scale phylogeny and comparative genomics of the fungal order Sordariales.</title>
        <authorList>
            <person name="Hensen N."/>
            <person name="Bonometti L."/>
            <person name="Westerberg I."/>
            <person name="Brannstrom I.O."/>
            <person name="Guillou S."/>
            <person name="Cros-Aarteil S."/>
            <person name="Calhoun S."/>
            <person name="Haridas S."/>
            <person name="Kuo A."/>
            <person name="Mondo S."/>
            <person name="Pangilinan J."/>
            <person name="Riley R."/>
            <person name="LaButti K."/>
            <person name="Andreopoulos B."/>
            <person name="Lipzen A."/>
            <person name="Chen C."/>
            <person name="Yan M."/>
            <person name="Daum C."/>
            <person name="Ng V."/>
            <person name="Clum A."/>
            <person name="Steindorff A."/>
            <person name="Ohm R.A."/>
            <person name="Martin F."/>
            <person name="Silar P."/>
            <person name="Natvig D.O."/>
            <person name="Lalanne C."/>
            <person name="Gautier V."/>
            <person name="Ament-Velasquez S.L."/>
            <person name="Kruys A."/>
            <person name="Hutchinson M.I."/>
            <person name="Powell A.J."/>
            <person name="Barry K."/>
            <person name="Miller A.N."/>
            <person name="Grigoriev I.V."/>
            <person name="Debuchy R."/>
            <person name="Gladieux P."/>
            <person name="Hiltunen Thoren M."/>
            <person name="Johannesson H."/>
        </authorList>
    </citation>
    <scope>NUCLEOTIDE SEQUENCE</scope>
    <source>
        <strain evidence="2">CBS 532.94</strain>
    </source>
</reference>
<evidence type="ECO:0000313" key="2">
    <source>
        <dbReference type="EMBL" id="KAK4233349.1"/>
    </source>
</evidence>
<gene>
    <name evidence="2" type="ORF">C8A03DRAFT_19568</name>
</gene>